<keyword evidence="5 9" id="KW-0472">Membrane</keyword>
<keyword evidence="6" id="KW-0143">Chaperone</keyword>
<dbReference type="Proteomes" id="UP000199256">
    <property type="component" value="Unassembled WGS sequence"/>
</dbReference>
<evidence type="ECO:0000256" key="4">
    <source>
        <dbReference type="ARBA" id="ARBA00022989"/>
    </source>
</evidence>
<evidence type="ECO:0000256" key="6">
    <source>
        <dbReference type="ARBA" id="ARBA00023186"/>
    </source>
</evidence>
<feature type="transmembrane region" description="Helical" evidence="9">
    <location>
        <begin position="21"/>
        <end position="41"/>
    </location>
</feature>
<keyword evidence="2" id="KW-1003">Cell membrane</keyword>
<dbReference type="Pfam" id="PF09976">
    <property type="entry name" value="TPR_21"/>
    <property type="match status" value="1"/>
</dbReference>
<evidence type="ECO:0000313" key="12">
    <source>
        <dbReference type="Proteomes" id="UP000199256"/>
    </source>
</evidence>
<dbReference type="InterPro" id="IPR026039">
    <property type="entry name" value="YfgM"/>
</dbReference>
<accession>A0A1H7FKY2</accession>
<evidence type="ECO:0000256" key="2">
    <source>
        <dbReference type="ARBA" id="ARBA00022475"/>
    </source>
</evidence>
<reference evidence="12" key="1">
    <citation type="submission" date="2016-10" db="EMBL/GenBank/DDBJ databases">
        <authorList>
            <person name="Varghese N."/>
            <person name="Submissions S."/>
        </authorList>
    </citation>
    <scope>NUCLEOTIDE SEQUENCE [LARGE SCALE GENOMIC DNA]</scope>
    <source>
        <strain evidence="12">DSM 241</strain>
    </source>
</reference>
<keyword evidence="4 9" id="KW-1133">Transmembrane helix</keyword>
<evidence type="ECO:0000256" key="7">
    <source>
        <dbReference type="ARBA" id="ARBA00024197"/>
    </source>
</evidence>
<evidence type="ECO:0000256" key="3">
    <source>
        <dbReference type="ARBA" id="ARBA00022692"/>
    </source>
</evidence>
<name>A0A1H7FKY2_9GAMM</name>
<dbReference type="InterPro" id="IPR011990">
    <property type="entry name" value="TPR-like_helical_dom_sf"/>
</dbReference>
<evidence type="ECO:0000256" key="1">
    <source>
        <dbReference type="ARBA" id="ARBA00004401"/>
    </source>
</evidence>
<proteinExistence type="inferred from homology"/>
<dbReference type="GO" id="GO:0044877">
    <property type="term" value="F:protein-containing complex binding"/>
    <property type="evidence" value="ECO:0007669"/>
    <property type="project" value="InterPro"/>
</dbReference>
<keyword evidence="3 9" id="KW-0812">Transmembrane</keyword>
<comment type="subcellular location">
    <subcellularLocation>
        <location evidence="1">Cell membrane</location>
        <topology evidence="1">Single-pass type II membrane protein</topology>
    </subcellularLocation>
</comment>
<feature type="domain" description="Ancillary SecYEG translocon subunit/Cell division coordinator CpoB TPR" evidence="10">
    <location>
        <begin position="14"/>
        <end position="203"/>
    </location>
</feature>
<evidence type="ECO:0000256" key="9">
    <source>
        <dbReference type="SAM" id="Phobius"/>
    </source>
</evidence>
<comment type="similarity">
    <text evidence="7">Belongs to the YfgM family.</text>
</comment>
<dbReference type="RefSeq" id="WP_090249874.1">
    <property type="nucleotide sequence ID" value="NZ_FOAA01000001.1"/>
</dbReference>
<dbReference type="STRING" id="1396821.SAMN05444515_101270"/>
<dbReference type="OrthoDB" id="9789675at2"/>
<dbReference type="PANTHER" id="PTHR38035">
    <property type="entry name" value="UPF0070 PROTEIN YFGM"/>
    <property type="match status" value="1"/>
</dbReference>
<organism evidence="11 12">
    <name type="scientific">Ectothiorhodospira marina</name>
    <dbReference type="NCBI Taxonomy" id="1396821"/>
    <lineage>
        <taxon>Bacteria</taxon>
        <taxon>Pseudomonadati</taxon>
        <taxon>Pseudomonadota</taxon>
        <taxon>Gammaproteobacteria</taxon>
        <taxon>Chromatiales</taxon>
        <taxon>Ectothiorhodospiraceae</taxon>
        <taxon>Ectothiorhodospira</taxon>
    </lineage>
</organism>
<dbReference type="SUPFAM" id="SSF48452">
    <property type="entry name" value="TPR-like"/>
    <property type="match status" value="1"/>
</dbReference>
<dbReference type="PANTHER" id="PTHR38035:SF1">
    <property type="entry name" value="ANCILLARY SECYEG TRANSLOCON SUBUNIT"/>
    <property type="match status" value="1"/>
</dbReference>
<dbReference type="EMBL" id="FOAA01000001">
    <property type="protein sequence ID" value="SEK26649.1"/>
    <property type="molecule type" value="Genomic_DNA"/>
</dbReference>
<sequence>MSQPTDEDRIEAIKKWWSENGTAVILGLLLGIGSLVGWRMWTGYVENQSIQASEIYLSMQGLARMDAEAASEQGQMLKEDFQGTPYATLAALDLARMAAEAEDLEGAEAHLRWVMDRTRYDDQKHLARARLARVLIADGRYQDALDTLDGEIPEGFLALVEELRGDAHRGLDEPTEARAAYDRAILASAGVADYLRMKRDDLSEADATGAQ</sequence>
<evidence type="ECO:0000256" key="8">
    <source>
        <dbReference type="ARBA" id="ARBA00024235"/>
    </source>
</evidence>
<dbReference type="Gene3D" id="1.25.40.10">
    <property type="entry name" value="Tetratricopeptide repeat domain"/>
    <property type="match status" value="1"/>
</dbReference>
<evidence type="ECO:0000313" key="11">
    <source>
        <dbReference type="EMBL" id="SEK26649.1"/>
    </source>
</evidence>
<dbReference type="InterPro" id="IPR018704">
    <property type="entry name" value="SecYEG/CpoB_TPR"/>
</dbReference>
<dbReference type="PIRSF" id="PIRSF006170">
    <property type="entry name" value="YfgM"/>
    <property type="match status" value="1"/>
</dbReference>
<evidence type="ECO:0000259" key="10">
    <source>
        <dbReference type="Pfam" id="PF09976"/>
    </source>
</evidence>
<protein>
    <recommendedName>
        <fullName evidence="8">Ancillary SecYEG translocon subunit</fullName>
    </recommendedName>
</protein>
<gene>
    <name evidence="11" type="ORF">SAMN05444515_101270</name>
</gene>
<keyword evidence="12" id="KW-1185">Reference proteome</keyword>
<evidence type="ECO:0000256" key="5">
    <source>
        <dbReference type="ARBA" id="ARBA00023136"/>
    </source>
</evidence>
<dbReference type="GO" id="GO:0005886">
    <property type="term" value="C:plasma membrane"/>
    <property type="evidence" value="ECO:0007669"/>
    <property type="project" value="UniProtKB-SubCell"/>
</dbReference>
<dbReference type="AlphaFoldDB" id="A0A1H7FKY2"/>